<sequence>MDPASLRAAFPVLEHTTYLNAGTCGPIPQAAHAAAVEAWRLGTRQGRSSAFYERVLELVPALRERYAALLGAEPDDVALTAGTSDGCGRVLGGLALGGGDEILTADDEHPGLLGPLVAARDRHGVTLRAVPLAEIADAVGPATRLVACSHVSWHSGAVAPVAALARVSAGGVPVLLDGAQGSGAVPIDVATLGATFYAGSGQKWLCGPVGCGMLWVDPAWGPRLAPQAPAYGSLQDASLGIGAVMVTTSRRYDAPSQDLATLAAAAAAYDVLAGAGWAGVHARAATLAARLADDLRGRGVDVVDRDDSTLVAWSTPGDDEAIAIRDRLAAEGIVIRHLPGTGRLRASVGAWNTEDDLARLVAAVAR</sequence>
<dbReference type="InterPro" id="IPR015422">
    <property type="entry name" value="PyrdxlP-dep_Trfase_small"/>
</dbReference>
<dbReference type="OrthoDB" id="250246at2"/>
<proteinExistence type="predicted"/>
<dbReference type="Gene3D" id="3.40.640.10">
    <property type="entry name" value="Type I PLP-dependent aspartate aminotransferase-like (Major domain)"/>
    <property type="match status" value="1"/>
</dbReference>
<evidence type="ECO:0000259" key="1">
    <source>
        <dbReference type="Pfam" id="PF00266"/>
    </source>
</evidence>
<dbReference type="SUPFAM" id="SSF53383">
    <property type="entry name" value="PLP-dependent transferases"/>
    <property type="match status" value="1"/>
</dbReference>
<keyword evidence="3" id="KW-1185">Reference proteome</keyword>
<dbReference type="AlphaFoldDB" id="A0A5B8U7A1"/>
<dbReference type="PANTHER" id="PTHR43586:SF4">
    <property type="entry name" value="ISOPENICILLIN N EPIMERASE"/>
    <property type="match status" value="1"/>
</dbReference>
<keyword evidence="2" id="KW-0808">Transferase</keyword>
<feature type="domain" description="Aminotransferase class V" evidence="1">
    <location>
        <begin position="47"/>
        <end position="358"/>
    </location>
</feature>
<name>A0A5B8U7A1_9ACTN</name>
<dbReference type="InterPro" id="IPR000192">
    <property type="entry name" value="Aminotrans_V_dom"/>
</dbReference>
<dbReference type="Proteomes" id="UP000321805">
    <property type="component" value="Chromosome"/>
</dbReference>
<dbReference type="EMBL" id="CP042430">
    <property type="protein sequence ID" value="QEC48821.1"/>
    <property type="molecule type" value="Genomic_DNA"/>
</dbReference>
<evidence type="ECO:0000313" key="3">
    <source>
        <dbReference type="Proteomes" id="UP000321805"/>
    </source>
</evidence>
<organism evidence="2 3">
    <name type="scientific">Baekduia soli</name>
    <dbReference type="NCBI Taxonomy" id="496014"/>
    <lineage>
        <taxon>Bacteria</taxon>
        <taxon>Bacillati</taxon>
        <taxon>Actinomycetota</taxon>
        <taxon>Thermoleophilia</taxon>
        <taxon>Solirubrobacterales</taxon>
        <taxon>Baekduiaceae</taxon>
        <taxon>Baekduia</taxon>
    </lineage>
</organism>
<dbReference type="InterPro" id="IPR015421">
    <property type="entry name" value="PyrdxlP-dep_Trfase_major"/>
</dbReference>
<reference evidence="2 3" key="1">
    <citation type="journal article" date="2018" name="J. Microbiol.">
        <title>Baekduia soli gen. nov., sp. nov., a novel bacterium isolated from the soil of Baekdu Mountain and proposal of a novel family name, Baekduiaceae fam. nov.</title>
        <authorList>
            <person name="An D.S."/>
            <person name="Siddiqi M.Z."/>
            <person name="Kim K.H."/>
            <person name="Yu H.S."/>
            <person name="Im W.T."/>
        </authorList>
    </citation>
    <scope>NUCLEOTIDE SEQUENCE [LARGE SCALE GENOMIC DNA]</scope>
    <source>
        <strain evidence="2 3">BR7-21</strain>
    </source>
</reference>
<dbReference type="PANTHER" id="PTHR43586">
    <property type="entry name" value="CYSTEINE DESULFURASE"/>
    <property type="match status" value="1"/>
</dbReference>
<keyword evidence="2" id="KW-0032">Aminotransferase</keyword>
<evidence type="ECO:0000313" key="2">
    <source>
        <dbReference type="EMBL" id="QEC48821.1"/>
    </source>
</evidence>
<protein>
    <submittedName>
        <fullName evidence="2">Aminotransferase class V-fold PLP-dependent enzyme</fullName>
    </submittedName>
</protein>
<dbReference type="InterPro" id="IPR015424">
    <property type="entry name" value="PyrdxlP-dep_Trfase"/>
</dbReference>
<dbReference type="KEGG" id="bsol:FSW04_15380"/>
<dbReference type="Pfam" id="PF00266">
    <property type="entry name" value="Aminotran_5"/>
    <property type="match status" value="1"/>
</dbReference>
<accession>A0A5B8U7A1</accession>
<gene>
    <name evidence="2" type="ORF">FSW04_15380</name>
</gene>
<dbReference type="RefSeq" id="WP_146920782.1">
    <property type="nucleotide sequence ID" value="NZ_CP042430.1"/>
</dbReference>
<dbReference type="GO" id="GO:0008483">
    <property type="term" value="F:transaminase activity"/>
    <property type="evidence" value="ECO:0007669"/>
    <property type="project" value="UniProtKB-KW"/>
</dbReference>
<dbReference type="Gene3D" id="3.90.1150.10">
    <property type="entry name" value="Aspartate Aminotransferase, domain 1"/>
    <property type="match status" value="1"/>
</dbReference>